<dbReference type="RefSeq" id="WP_311615701.1">
    <property type="nucleotide sequence ID" value="NZ_JAVRFI010000034.1"/>
</dbReference>
<evidence type="ECO:0000313" key="5">
    <source>
        <dbReference type="EMBL" id="MDT0453640.1"/>
    </source>
</evidence>
<dbReference type="InterPro" id="IPR009057">
    <property type="entry name" value="Homeodomain-like_sf"/>
</dbReference>
<evidence type="ECO:0000256" key="2">
    <source>
        <dbReference type="ARBA" id="ARBA00023125"/>
    </source>
</evidence>
<protein>
    <submittedName>
        <fullName evidence="5">AraC family transcriptional regulator</fullName>
    </submittedName>
</protein>
<proteinExistence type="predicted"/>
<dbReference type="SMART" id="SM00342">
    <property type="entry name" value="HTH_ARAC"/>
    <property type="match status" value="1"/>
</dbReference>
<dbReference type="PROSITE" id="PS01124">
    <property type="entry name" value="HTH_ARAC_FAMILY_2"/>
    <property type="match status" value="1"/>
</dbReference>
<dbReference type="EMBL" id="JAVRFI010000034">
    <property type="protein sequence ID" value="MDT0453640.1"/>
    <property type="molecule type" value="Genomic_DNA"/>
</dbReference>
<gene>
    <name evidence="5" type="ORF">RM609_31835</name>
</gene>
<dbReference type="Pfam" id="PF12833">
    <property type="entry name" value="HTH_18"/>
    <property type="match status" value="1"/>
</dbReference>
<dbReference type="InterPro" id="IPR018060">
    <property type="entry name" value="HTH_AraC"/>
</dbReference>
<evidence type="ECO:0000259" key="4">
    <source>
        <dbReference type="PROSITE" id="PS01124"/>
    </source>
</evidence>
<evidence type="ECO:0000256" key="1">
    <source>
        <dbReference type="ARBA" id="ARBA00023015"/>
    </source>
</evidence>
<reference evidence="5" key="1">
    <citation type="submission" date="2024-05" db="EMBL/GenBank/DDBJ databases">
        <title>30 novel species of actinomycetes from the DSMZ collection.</title>
        <authorList>
            <person name="Nouioui I."/>
        </authorList>
    </citation>
    <scope>NUCLEOTIDE SEQUENCE</scope>
    <source>
        <strain evidence="5">DSM 40473</strain>
    </source>
</reference>
<dbReference type="InterPro" id="IPR050204">
    <property type="entry name" value="AraC_XylS_family_regulators"/>
</dbReference>
<keyword evidence="3" id="KW-0804">Transcription</keyword>
<keyword evidence="1" id="KW-0805">Transcription regulation</keyword>
<feature type="domain" description="HTH araC/xylS-type" evidence="4">
    <location>
        <begin position="186"/>
        <end position="286"/>
    </location>
</feature>
<dbReference type="PANTHER" id="PTHR46796:SF2">
    <property type="entry name" value="TRANSCRIPTIONAL REGULATORY PROTEIN"/>
    <property type="match status" value="1"/>
</dbReference>
<evidence type="ECO:0000313" key="6">
    <source>
        <dbReference type="Proteomes" id="UP001180531"/>
    </source>
</evidence>
<dbReference type="Gene3D" id="1.10.10.60">
    <property type="entry name" value="Homeodomain-like"/>
    <property type="match status" value="1"/>
</dbReference>
<comment type="caution">
    <text evidence="5">The sequence shown here is derived from an EMBL/GenBank/DDBJ whole genome shotgun (WGS) entry which is preliminary data.</text>
</comment>
<dbReference type="SUPFAM" id="SSF46689">
    <property type="entry name" value="Homeodomain-like"/>
    <property type="match status" value="1"/>
</dbReference>
<dbReference type="Proteomes" id="UP001180531">
    <property type="component" value="Unassembled WGS sequence"/>
</dbReference>
<keyword evidence="2" id="KW-0238">DNA-binding</keyword>
<sequence>MVEGQETGFSVGRDVLGDDPVVRDCLVEGVGFRVTELVCHEDRRSFRPTIVRGVPDTPVLLVLFVRSGGFLLRAGGREEFIDPAMGFVICQGDEAAVSHPVRTCDVSTLLEIGQGVHDSVSAPRAPQGMPVAAGLDLAHRSLVAACRAGVDPSEALERVCDLLARLSGGPFPDASGRRASTVLAHRRIVHQIRAALIEGPLTMGLEELSRQVGCSPFHVSRIFRWVTGQTLTGYRNLLRVRAVAEEIAEGQPLRVLAAKYGFADQAHMTRVFRRHAGAVPSSVRDLLQPAGAVHRN</sequence>
<evidence type="ECO:0000256" key="3">
    <source>
        <dbReference type="ARBA" id="ARBA00023163"/>
    </source>
</evidence>
<accession>A0ABU2SXU8</accession>
<name>A0ABU2SXU8_9ACTN</name>
<dbReference type="PANTHER" id="PTHR46796">
    <property type="entry name" value="HTH-TYPE TRANSCRIPTIONAL ACTIVATOR RHAS-RELATED"/>
    <property type="match status" value="1"/>
</dbReference>
<keyword evidence="6" id="KW-1185">Reference proteome</keyword>
<organism evidence="5 6">
    <name type="scientific">Streptomyces hesseae</name>
    <dbReference type="NCBI Taxonomy" id="3075519"/>
    <lineage>
        <taxon>Bacteria</taxon>
        <taxon>Bacillati</taxon>
        <taxon>Actinomycetota</taxon>
        <taxon>Actinomycetes</taxon>
        <taxon>Kitasatosporales</taxon>
        <taxon>Streptomycetaceae</taxon>
        <taxon>Streptomyces</taxon>
    </lineage>
</organism>